<evidence type="ECO:0000256" key="1">
    <source>
        <dbReference type="SAM" id="MobiDB-lite"/>
    </source>
</evidence>
<reference evidence="2" key="1">
    <citation type="journal article" date="2020" name="Stud. Mycol.">
        <title>101 Dothideomycetes genomes: a test case for predicting lifestyles and emergence of pathogens.</title>
        <authorList>
            <person name="Haridas S."/>
            <person name="Albert R."/>
            <person name="Binder M."/>
            <person name="Bloem J."/>
            <person name="Labutti K."/>
            <person name="Salamov A."/>
            <person name="Andreopoulos B."/>
            <person name="Baker S."/>
            <person name="Barry K."/>
            <person name="Bills G."/>
            <person name="Bluhm B."/>
            <person name="Cannon C."/>
            <person name="Castanera R."/>
            <person name="Culley D."/>
            <person name="Daum C."/>
            <person name="Ezra D."/>
            <person name="Gonzalez J."/>
            <person name="Henrissat B."/>
            <person name="Kuo A."/>
            <person name="Liang C."/>
            <person name="Lipzen A."/>
            <person name="Lutzoni F."/>
            <person name="Magnuson J."/>
            <person name="Mondo S."/>
            <person name="Nolan M."/>
            <person name="Ohm R."/>
            <person name="Pangilinan J."/>
            <person name="Park H.-J."/>
            <person name="Ramirez L."/>
            <person name="Alfaro M."/>
            <person name="Sun H."/>
            <person name="Tritt A."/>
            <person name="Yoshinaga Y."/>
            <person name="Zwiers L.-H."/>
            <person name="Turgeon B."/>
            <person name="Goodwin S."/>
            <person name="Spatafora J."/>
            <person name="Crous P."/>
            <person name="Grigoriev I."/>
        </authorList>
    </citation>
    <scope>NUCLEOTIDE SEQUENCE</scope>
    <source>
        <strain evidence="2">CBS 113818</strain>
    </source>
</reference>
<accession>A0A6A7A8K6</accession>
<evidence type="ECO:0000313" key="2">
    <source>
        <dbReference type="EMBL" id="KAF2828935.1"/>
    </source>
</evidence>
<dbReference type="OrthoDB" id="3785839at2759"/>
<feature type="region of interest" description="Disordered" evidence="1">
    <location>
        <begin position="306"/>
        <end position="352"/>
    </location>
</feature>
<dbReference type="Proteomes" id="UP000799424">
    <property type="component" value="Unassembled WGS sequence"/>
</dbReference>
<name>A0A6A7A8K6_9PLEO</name>
<dbReference type="EMBL" id="MU006221">
    <property type="protein sequence ID" value="KAF2828935.1"/>
    <property type="molecule type" value="Genomic_DNA"/>
</dbReference>
<proteinExistence type="predicted"/>
<organism evidence="2 3">
    <name type="scientific">Ophiobolus disseminans</name>
    <dbReference type="NCBI Taxonomy" id="1469910"/>
    <lineage>
        <taxon>Eukaryota</taxon>
        <taxon>Fungi</taxon>
        <taxon>Dikarya</taxon>
        <taxon>Ascomycota</taxon>
        <taxon>Pezizomycotina</taxon>
        <taxon>Dothideomycetes</taxon>
        <taxon>Pleosporomycetidae</taxon>
        <taxon>Pleosporales</taxon>
        <taxon>Pleosporineae</taxon>
        <taxon>Phaeosphaeriaceae</taxon>
        <taxon>Ophiobolus</taxon>
    </lineage>
</organism>
<dbReference type="AlphaFoldDB" id="A0A6A7A8K6"/>
<sequence>MEPSQNISGVTADGYTRLPVSDESPENGNYRKNPPHLLPSFPHRLPHDLSPPEEPLQTHDISPLSQYNQYFDHAVPSGARTNHVLTPPRQDDEEQQKQLPWYMQSNMRLVYATQRPSYPAPPRAQPDYTQSFGPPLPRSDYVPPWPSKGMHVSPPMLQQPNTIGDWQNHQLPPYAASAQHQGARKFQAQDYSALLQTPAQRARDSRGGFQQQDAQHRLPPIASFQPPATRPSHGFAPLQPPQAYHFPTDSLIQRPAGHVTPPRQLNGSSYIDPSPGHDGVTPPDKRLSAKKEAYHRKAELVKLQRQAAAAGNPTLPRPRRPTASTGTKRKTKGPSAELAAPTAPPNLRPSHVPSFDLGYVHDPFTSHNSASRFPSPYQHGYPQHMDLEYTSPSRFLLDTPSHYSPIKTEPDFVQLKMPKLDHDMLDQRITTYYEDYKWSVTLYELDPSSPYDYAQSWLEDLFRGNLPPDDFRWESHTTRGFMKDGGRLSFIAIHNAADPFGLYGPNSTTSIGVYGYYWYNHDEIHWKTFGPRFRWLLDWCVANNGITVKQTWKFNMPKASDRRFHRAYWLAANRKHLNNLLNRSEESVDRPHDAVDDDVDDGFEVEEADLTNEWDITTKEAEKTWRDVLEDIESYDEDGASGYQHVVTGRSDGW</sequence>
<feature type="region of interest" description="Disordered" evidence="1">
    <location>
        <begin position="220"/>
        <end position="287"/>
    </location>
</feature>
<gene>
    <name evidence="2" type="ORF">CC86DRAFT_436556</name>
</gene>
<keyword evidence="3" id="KW-1185">Reference proteome</keyword>
<feature type="region of interest" description="Disordered" evidence="1">
    <location>
        <begin position="1"/>
        <end position="60"/>
    </location>
</feature>
<evidence type="ECO:0000313" key="3">
    <source>
        <dbReference type="Proteomes" id="UP000799424"/>
    </source>
</evidence>
<protein>
    <submittedName>
        <fullName evidence="2">Uncharacterized protein</fullName>
    </submittedName>
</protein>